<dbReference type="HOGENOM" id="CLU_054362_2_2_6"/>
<dbReference type="Gene3D" id="1.10.10.1590">
    <property type="entry name" value="NADH-quinone oxidoreductase subunit E"/>
    <property type="match status" value="1"/>
</dbReference>
<dbReference type="PANTHER" id="PTHR43342">
    <property type="entry name" value="NADH-QUINONE OXIDOREDUCTASE, E SUBUNIT"/>
    <property type="match status" value="1"/>
</dbReference>
<dbReference type="SUPFAM" id="SSF52833">
    <property type="entry name" value="Thioredoxin-like"/>
    <property type="match status" value="1"/>
</dbReference>
<feature type="binding site" evidence="10">
    <location>
        <position position="87"/>
    </location>
    <ligand>
        <name>[2Fe-2S] cluster</name>
        <dbReference type="ChEBI" id="CHEBI:190135"/>
    </ligand>
</feature>
<dbReference type="GO" id="GO:0016491">
    <property type="term" value="F:oxidoreductase activity"/>
    <property type="evidence" value="ECO:0007669"/>
    <property type="project" value="InterPro"/>
</dbReference>
<proteinExistence type="inferred from homology"/>
<dbReference type="InterPro" id="IPR028431">
    <property type="entry name" value="NADP_DH_HndA-like"/>
</dbReference>
<dbReference type="Proteomes" id="UP000009282">
    <property type="component" value="Chromosome"/>
</dbReference>
<evidence type="ECO:0000256" key="1">
    <source>
        <dbReference type="ARBA" id="ARBA00010643"/>
    </source>
</evidence>
<evidence type="ECO:0000313" key="12">
    <source>
        <dbReference type="Proteomes" id="UP000009282"/>
    </source>
</evidence>
<dbReference type="InterPro" id="IPR002023">
    <property type="entry name" value="NuoE-like"/>
</dbReference>
<evidence type="ECO:0000256" key="10">
    <source>
        <dbReference type="PIRSR" id="PIRSR000216-1"/>
    </source>
</evidence>
<keyword evidence="12" id="KW-1185">Reference proteome</keyword>
<evidence type="ECO:0000256" key="5">
    <source>
        <dbReference type="ARBA" id="ARBA00023004"/>
    </source>
</evidence>
<name>G4QMZ6_GLANF</name>
<evidence type="ECO:0000256" key="8">
    <source>
        <dbReference type="ARBA" id="ARBA00032788"/>
    </source>
</evidence>
<sequence length="162" mass="18298">MQIDFSSDLSNVVNIIDTLKHKEGALLPILHKIQKEIGYIPLKTIDIIAKKLHQTPAEIHGVISFYHQFRTSVPGQHKIQICRSEACQARGSRSLETHAKERLEIDYHGTTEDKNFSLDMVYCLGNCATGPNVRINDELFGRVSNDKFDTLLSKYKTTSKGI</sequence>
<protein>
    <recommendedName>
        <fullName evidence="2">NADH-quinone oxidoreductase subunit E</fullName>
    </recommendedName>
    <alternativeName>
        <fullName evidence="7">NADH dehydrogenase I subunit E</fullName>
    </alternativeName>
    <alternativeName>
        <fullName evidence="8">NDH-1 subunit E</fullName>
    </alternativeName>
</protein>
<dbReference type="GO" id="GO:0051537">
    <property type="term" value="F:2 iron, 2 sulfur cluster binding"/>
    <property type="evidence" value="ECO:0007669"/>
    <property type="project" value="UniProtKB-KW"/>
</dbReference>
<dbReference type="GO" id="GO:0046872">
    <property type="term" value="F:metal ion binding"/>
    <property type="evidence" value="ECO:0007669"/>
    <property type="project" value="UniProtKB-KW"/>
</dbReference>
<dbReference type="PROSITE" id="PS01099">
    <property type="entry name" value="COMPLEX1_24K"/>
    <property type="match status" value="1"/>
</dbReference>
<dbReference type="Gene3D" id="3.40.30.10">
    <property type="entry name" value="Glutaredoxin"/>
    <property type="match status" value="1"/>
</dbReference>
<comment type="cofactor">
    <cofactor evidence="10">
        <name>[2Fe-2S] cluster</name>
        <dbReference type="ChEBI" id="CHEBI:190135"/>
    </cofactor>
    <text evidence="10">Binds 1 [2Fe-2S] cluster.</text>
</comment>
<accession>G4QMZ6</accession>
<evidence type="ECO:0000256" key="4">
    <source>
        <dbReference type="ARBA" id="ARBA00022723"/>
    </source>
</evidence>
<dbReference type="CDD" id="cd03081">
    <property type="entry name" value="TRX_Fd_NuoE_FDH_gamma"/>
    <property type="match status" value="1"/>
</dbReference>
<gene>
    <name evidence="11" type="ordered locus">GNIT_3321</name>
</gene>
<evidence type="ECO:0000313" key="11">
    <source>
        <dbReference type="EMBL" id="AEP31415.1"/>
    </source>
</evidence>
<dbReference type="STRING" id="1085623.GNIT_3321"/>
<dbReference type="PIRSF" id="PIRSF000216">
    <property type="entry name" value="NADH_DH_24kDa"/>
    <property type="match status" value="1"/>
</dbReference>
<reference evidence="11 12" key="1">
    <citation type="journal article" date="2011" name="J. Bacteriol.">
        <title>Complete genome sequence of seawater bacterium Glaciecola nitratireducens FR1064T.</title>
        <authorList>
            <person name="Bian F."/>
            <person name="Qin Q.L."/>
            <person name="Xie B.B."/>
            <person name="Shu Y.L."/>
            <person name="Zhang X.Y."/>
            <person name="Yu Y."/>
            <person name="Chen B."/>
            <person name="Chen X.L."/>
            <person name="Zhou B.C."/>
            <person name="Zhang Y.Z."/>
        </authorList>
    </citation>
    <scope>NUCLEOTIDE SEQUENCE [LARGE SCALE GENOMIC DNA]</scope>
    <source>
        <strain evidence="12">JCM 12485 / KCTC 12276 / FR1064</strain>
    </source>
</reference>
<dbReference type="eggNOG" id="COG1905">
    <property type="taxonomic scope" value="Bacteria"/>
</dbReference>
<evidence type="ECO:0000256" key="2">
    <source>
        <dbReference type="ARBA" id="ARBA00019898"/>
    </source>
</evidence>
<keyword evidence="6 10" id="KW-0411">Iron-sulfur</keyword>
<keyword evidence="5 10" id="KW-0408">Iron</keyword>
<comment type="cofactor">
    <cofactor evidence="9">
        <name>[2Fe-2S] cluster</name>
        <dbReference type="ChEBI" id="CHEBI:190135"/>
    </cofactor>
</comment>
<dbReference type="InterPro" id="IPR041921">
    <property type="entry name" value="NuoE_N"/>
</dbReference>
<organism evidence="11 12">
    <name type="scientific">Glaciecola nitratireducens (strain JCM 12485 / KCTC 12276 / FR1064)</name>
    <dbReference type="NCBI Taxonomy" id="1085623"/>
    <lineage>
        <taxon>Bacteria</taxon>
        <taxon>Pseudomonadati</taxon>
        <taxon>Pseudomonadota</taxon>
        <taxon>Gammaproteobacteria</taxon>
        <taxon>Alteromonadales</taxon>
        <taxon>Alteromonadaceae</taxon>
        <taxon>Brumicola</taxon>
    </lineage>
</organism>
<feature type="binding site" evidence="10">
    <location>
        <position position="82"/>
    </location>
    <ligand>
        <name>[2Fe-2S] cluster</name>
        <dbReference type="ChEBI" id="CHEBI:190135"/>
    </ligand>
</feature>
<dbReference type="OrthoDB" id="9807941at2"/>
<evidence type="ECO:0000256" key="9">
    <source>
        <dbReference type="ARBA" id="ARBA00034078"/>
    </source>
</evidence>
<dbReference type="PANTHER" id="PTHR43342:SF1">
    <property type="entry name" value="BIFURCATING [FEFE] HYDROGENASE GAMMA SUBUNIT"/>
    <property type="match status" value="1"/>
</dbReference>
<feature type="binding site" evidence="10">
    <location>
        <position position="123"/>
    </location>
    <ligand>
        <name>[2Fe-2S] cluster</name>
        <dbReference type="ChEBI" id="CHEBI:190135"/>
    </ligand>
</feature>
<dbReference type="RefSeq" id="WP_014110286.1">
    <property type="nucleotide sequence ID" value="NC_016041.1"/>
</dbReference>
<feature type="binding site" evidence="10">
    <location>
        <position position="127"/>
    </location>
    <ligand>
        <name>[2Fe-2S] cluster</name>
        <dbReference type="ChEBI" id="CHEBI:190135"/>
    </ligand>
</feature>
<comment type="similarity">
    <text evidence="1">Belongs to the complex I 24 kDa subunit family.</text>
</comment>
<dbReference type="InterPro" id="IPR036249">
    <property type="entry name" value="Thioredoxin-like_sf"/>
</dbReference>
<dbReference type="AlphaFoldDB" id="G4QMZ6"/>
<evidence type="ECO:0000256" key="6">
    <source>
        <dbReference type="ARBA" id="ARBA00023014"/>
    </source>
</evidence>
<keyword evidence="3 10" id="KW-0001">2Fe-2S</keyword>
<dbReference type="EMBL" id="CP003060">
    <property type="protein sequence ID" value="AEP31415.1"/>
    <property type="molecule type" value="Genomic_DNA"/>
</dbReference>
<keyword evidence="4 10" id="KW-0479">Metal-binding</keyword>
<dbReference type="KEGG" id="gni:GNIT_3321"/>
<evidence type="ECO:0000256" key="7">
    <source>
        <dbReference type="ARBA" id="ARBA00031580"/>
    </source>
</evidence>
<dbReference type="Pfam" id="PF01257">
    <property type="entry name" value="2Fe-2S_thioredx"/>
    <property type="match status" value="1"/>
</dbReference>
<dbReference type="NCBIfam" id="NF004638">
    <property type="entry name" value="PRK05988.1"/>
    <property type="match status" value="1"/>
</dbReference>
<evidence type="ECO:0000256" key="3">
    <source>
        <dbReference type="ARBA" id="ARBA00022714"/>
    </source>
</evidence>